<feature type="compositionally biased region" description="Polar residues" evidence="1">
    <location>
        <begin position="124"/>
        <end position="136"/>
    </location>
</feature>
<dbReference type="Pfam" id="PF04965">
    <property type="entry name" value="GPW_gp25"/>
    <property type="match status" value="1"/>
</dbReference>
<dbReference type="EMBL" id="FPBH01000029">
    <property type="protein sequence ID" value="SFU24696.1"/>
    <property type="molecule type" value="Genomic_DNA"/>
</dbReference>
<accession>A0A1I7EL93</accession>
<dbReference type="InterPro" id="IPR007048">
    <property type="entry name" value="IraD/Gp25-like"/>
</dbReference>
<evidence type="ECO:0000313" key="4">
    <source>
        <dbReference type="Proteomes" id="UP000198844"/>
    </source>
</evidence>
<sequence length="143" mass="15353">MALPHSASARSLAPPELRTTRARRNGFVSPLKVRPRTADHLYQSIGKILTTSLASRVKRRSFGSEIPDLVDAPNNGATRTRLYAASATALMRWEPRLTVTRVQLTTELNDSGQSVQILDVEGVTSETGAPTSTRVQLTGGGAA</sequence>
<gene>
    <name evidence="3" type="ORF">SAMN05192563_10294</name>
</gene>
<name>A0A1I7EL93_9BURK</name>
<protein>
    <recommendedName>
        <fullName evidence="2">IraD/Gp25-like domain-containing protein</fullName>
    </recommendedName>
</protein>
<feature type="domain" description="IraD/Gp25-like" evidence="2">
    <location>
        <begin position="39"/>
        <end position="110"/>
    </location>
</feature>
<dbReference type="Proteomes" id="UP000198844">
    <property type="component" value="Unassembled WGS sequence"/>
</dbReference>
<feature type="region of interest" description="Disordered" evidence="1">
    <location>
        <begin position="124"/>
        <end position="143"/>
    </location>
</feature>
<evidence type="ECO:0000259" key="2">
    <source>
        <dbReference type="Pfam" id="PF04965"/>
    </source>
</evidence>
<dbReference type="AlphaFoldDB" id="A0A1I7EL93"/>
<evidence type="ECO:0000313" key="3">
    <source>
        <dbReference type="EMBL" id="SFU24696.1"/>
    </source>
</evidence>
<proteinExistence type="predicted"/>
<feature type="region of interest" description="Disordered" evidence="1">
    <location>
        <begin position="1"/>
        <end position="24"/>
    </location>
</feature>
<reference evidence="3 4" key="1">
    <citation type="submission" date="2016-10" db="EMBL/GenBank/DDBJ databases">
        <authorList>
            <person name="de Groot N.N."/>
        </authorList>
    </citation>
    <scope>NUCLEOTIDE SEQUENCE [LARGE SCALE GENOMIC DNA]</scope>
    <source>
        <strain evidence="3 4">LMG 27731</strain>
    </source>
</reference>
<dbReference type="Gene3D" id="3.10.450.40">
    <property type="match status" value="1"/>
</dbReference>
<dbReference type="SUPFAM" id="SSF160719">
    <property type="entry name" value="gpW/gp25-like"/>
    <property type="match status" value="1"/>
</dbReference>
<evidence type="ECO:0000256" key="1">
    <source>
        <dbReference type="SAM" id="MobiDB-lite"/>
    </source>
</evidence>
<dbReference type="OrthoDB" id="9802846at2"/>
<organism evidence="3 4">
    <name type="scientific">Paraburkholderia aspalathi</name>
    <dbReference type="NCBI Taxonomy" id="1324617"/>
    <lineage>
        <taxon>Bacteria</taxon>
        <taxon>Pseudomonadati</taxon>
        <taxon>Pseudomonadota</taxon>
        <taxon>Betaproteobacteria</taxon>
        <taxon>Burkholderiales</taxon>
        <taxon>Burkholderiaceae</taxon>
        <taxon>Paraburkholderia</taxon>
    </lineage>
</organism>